<evidence type="ECO:0000313" key="4">
    <source>
        <dbReference type="Proteomes" id="UP000005396"/>
    </source>
</evidence>
<dbReference type="HOGENOM" id="CLU_349439_0_0_9"/>
<feature type="transmembrane region" description="Helical" evidence="1">
    <location>
        <begin position="430"/>
        <end position="448"/>
    </location>
</feature>
<reference evidence="3 4" key="1">
    <citation type="submission" date="2007-08" db="EMBL/GenBank/DDBJ databases">
        <authorList>
            <person name="Fulton L."/>
            <person name="Clifton S."/>
            <person name="Fulton B."/>
            <person name="Xu J."/>
            <person name="Minx P."/>
            <person name="Pepin K.H."/>
            <person name="Johnson M."/>
            <person name="Thiruvilangam P."/>
            <person name="Bhonagiri V."/>
            <person name="Nash W.E."/>
            <person name="Mardis E.R."/>
            <person name="Wilson R.K."/>
        </authorList>
    </citation>
    <scope>NUCLEOTIDE SEQUENCE [LARGE SCALE GENOMIC DNA]</scope>
    <source>
        <strain evidence="4">ATCC BAA-613 / DSM 15670 / CCUG 46953 / JCM 12243 / WAL 16351</strain>
    </source>
</reference>
<dbReference type="InterPro" id="IPR029062">
    <property type="entry name" value="Class_I_gatase-like"/>
</dbReference>
<accession>A8RLU8</accession>
<dbReference type="Proteomes" id="UP000005396">
    <property type="component" value="Unassembled WGS sequence"/>
</dbReference>
<feature type="signal peptide" evidence="2">
    <location>
        <begin position="1"/>
        <end position="39"/>
    </location>
</feature>
<name>A8RLU8_ENTBW</name>
<dbReference type="Gene3D" id="3.40.50.880">
    <property type="match status" value="1"/>
</dbReference>
<dbReference type="eggNOG" id="ENOG502Z96P">
    <property type="taxonomic scope" value="Bacteria"/>
</dbReference>
<evidence type="ECO:0000313" key="3">
    <source>
        <dbReference type="EMBL" id="EDP17984.1"/>
    </source>
</evidence>
<keyword evidence="2" id="KW-0732">Signal</keyword>
<keyword evidence="1" id="KW-0812">Transmembrane</keyword>
<gene>
    <name evidence="3" type="ORF">CLOBOL_01746</name>
</gene>
<keyword evidence="1" id="KW-1133">Transmembrane helix</keyword>
<sequence>MRKCNMRIFPEKIKRALKSTLFGLMLAASVTVQSLGAQALGTDSTAAKEETVESPVAMDVVYGYQNTAKSGRFLPLKIELSSQSGQVFNGTLCILAMESDFQGYNMNLDYDVYRYEYPVEIEPGGNVNKSVSISLGARVDQMYVRLLDENGDEVVSKRLKLNLNLETAELFIGVLSDSPAELLYFNGVGINYSTLRTKTIEMTASTLPASELGLDQLDVLLITDFDSGKLSGQQIEAVWEWVRKGGVLLIGTGERGEDTLRGFGKELLEQPLPQPDERVINMGVEYAVDRPEGASIPLVCTDVMLKGGTEVLGSDELSVLSSVSAGSGLVAVAMYDFVDIEEFCQANISYIDNLFTTLLGEDKINGLASAMDGSTSSQFWSVQGLINTGNINNLPKVGLYVTLAVAYVALAGPGLYFFWKQRGMRQYYQLSVGILSLCCTGMVLLMGMSTRFTGPFFTYATIKDTDRDEISETTFINMRAPYNKPYSVTLNPEYTLYPITGSAYYNMGPLPKFTGEETPSITIHYGEEGTRLRSDNVGAFNSKFFMMERRTENGQQEGFTGDVNSFDGKVTGTLTNNYSQEVDNVAILLYNQMILIGHMEPGETVSLDGMKVIYGITNFGYAMAEQITGASRYKEDKDIRDAAYVQALERTNLLSFYMGSYLSGYHSEARVLGFSNEKEETEFLKSSNYETYGSTLLTSSIDVNYEQDGMIYRSALQKQPNVLSGEYYESNNSMYGLTPVMLEYYLGNDIEVEKLSFHQMSDEVVKSMRYYYTVPFAGNMYFYNYNTGTYDSMDTHVQSYDREDLEPYLSPGNTLTIKYVYDATGDYTWNIMLPILTVTGRSK</sequence>
<dbReference type="EMBL" id="ABCC02000019">
    <property type="protein sequence ID" value="EDP17984.1"/>
    <property type="molecule type" value="Genomic_DNA"/>
</dbReference>
<dbReference type="PaxDb" id="411902-CLOBOL_01746"/>
<evidence type="ECO:0000256" key="2">
    <source>
        <dbReference type="SAM" id="SignalP"/>
    </source>
</evidence>
<organism evidence="3 4">
    <name type="scientific">Enterocloster bolteae (strain ATCC BAA-613 / DSM 15670 / CCUG 46953 / JCM 12243 / WAL 16351)</name>
    <name type="common">Clostridium bolteae</name>
    <dbReference type="NCBI Taxonomy" id="411902"/>
    <lineage>
        <taxon>Bacteria</taxon>
        <taxon>Bacillati</taxon>
        <taxon>Bacillota</taxon>
        <taxon>Clostridia</taxon>
        <taxon>Lachnospirales</taxon>
        <taxon>Lachnospiraceae</taxon>
        <taxon>Enterocloster</taxon>
    </lineage>
</organism>
<comment type="caution">
    <text evidence="3">The sequence shown here is derived from an EMBL/GenBank/DDBJ whole genome shotgun (WGS) entry which is preliminary data.</text>
</comment>
<protein>
    <recommendedName>
        <fullName evidence="5">DUF4350 domain-containing protein</fullName>
    </recommendedName>
</protein>
<dbReference type="AlphaFoldDB" id="A8RLU8"/>
<keyword evidence="1" id="KW-0472">Membrane</keyword>
<dbReference type="SUPFAM" id="SSF52317">
    <property type="entry name" value="Class I glutamine amidotransferase-like"/>
    <property type="match status" value="1"/>
</dbReference>
<reference evidence="3 4" key="2">
    <citation type="submission" date="2007-09" db="EMBL/GenBank/DDBJ databases">
        <title>Draft genome sequence of Clostridium bolteae (ATCC BAA-613).</title>
        <authorList>
            <person name="Sudarsanam P."/>
            <person name="Ley R."/>
            <person name="Guruge J."/>
            <person name="Turnbaugh P.J."/>
            <person name="Mahowald M."/>
            <person name="Liep D."/>
            <person name="Gordon J."/>
        </authorList>
    </citation>
    <scope>NUCLEOTIDE SEQUENCE [LARGE SCALE GENOMIC DNA]</scope>
    <source>
        <strain evidence="4">ATCC BAA-613 / DSM 15670 / CCUG 46953 / JCM 12243 / WAL 16351</strain>
    </source>
</reference>
<evidence type="ECO:0000256" key="1">
    <source>
        <dbReference type="SAM" id="Phobius"/>
    </source>
</evidence>
<feature type="transmembrane region" description="Helical" evidence="1">
    <location>
        <begin position="397"/>
        <end position="418"/>
    </location>
</feature>
<feature type="chain" id="PRO_5002728664" description="DUF4350 domain-containing protein" evidence="2">
    <location>
        <begin position="40"/>
        <end position="843"/>
    </location>
</feature>
<proteinExistence type="predicted"/>
<evidence type="ECO:0008006" key="5">
    <source>
        <dbReference type="Google" id="ProtNLM"/>
    </source>
</evidence>